<keyword evidence="9 13" id="KW-0333">Golgi apparatus</keyword>
<evidence type="ECO:0000256" key="11">
    <source>
        <dbReference type="ARBA" id="ARBA00023136"/>
    </source>
</evidence>
<evidence type="ECO:0000313" key="14">
    <source>
        <dbReference type="EMBL" id="KAG9267070.1"/>
    </source>
</evidence>
<dbReference type="GO" id="GO:0006493">
    <property type="term" value="P:protein O-linked glycosylation"/>
    <property type="evidence" value="ECO:0007669"/>
    <property type="project" value="TreeGrafter"/>
</dbReference>
<protein>
    <recommendedName>
        <fullName evidence="13">Hexosyltransferase</fullName>
        <ecNumber evidence="13">2.4.1.-</ecNumber>
    </recommendedName>
</protein>
<proteinExistence type="inferred from homology"/>
<evidence type="ECO:0000256" key="5">
    <source>
        <dbReference type="ARBA" id="ARBA00022679"/>
    </source>
</evidence>
<sequence>MVEEAGRSGQRSPDHLHAAGGGFECRRYHLRIGFIVLLLLSLLIWYYLNSDVLNIWTTMHILYNTTYSKAASARSFFIKISSESNLTIVRENGKTVFTTGFRKTQLHRTLSSTTHEQCTARSKYQVAYPCTYHYIINEEERCAQEKPFLVLMVPVAAGNKEAREIIRRTWGSETKVMDQLVSMYFMLGETNAENKQYMQEMLQNESSTHHDIIQSDFIDSYNNLTIKTMVIMEWLASYCHMASYAMKVDSDIFLNVNKLVSVVLQAPRENYLTGLMAYDAIVHRDPNSKWYFPEAVFPRSSYPPYALGLGYVFSMDLPKKLVDGAKQLEQNVYIEDVNIGLIMDHLKISYTSHSDQSLFNVFPIPFNRCSYSSLIATTTNSMSDLENFWLELQKPGPRC</sequence>
<keyword evidence="10" id="KW-0443">Lipid metabolism</keyword>
<reference evidence="15" key="2">
    <citation type="submission" date="2025-05" db="UniProtKB">
        <authorList>
            <consortium name="Ensembl"/>
        </authorList>
    </citation>
    <scope>IDENTIFICATION</scope>
</reference>
<keyword evidence="4 13" id="KW-0328">Glycosyltransferase</keyword>
<evidence type="ECO:0000256" key="6">
    <source>
        <dbReference type="ARBA" id="ARBA00022692"/>
    </source>
</evidence>
<dbReference type="FunFam" id="3.90.550.50:FF:000001">
    <property type="entry name" value="Hexosyltransferase"/>
    <property type="match status" value="1"/>
</dbReference>
<evidence type="ECO:0000256" key="4">
    <source>
        <dbReference type="ARBA" id="ARBA00022676"/>
    </source>
</evidence>
<evidence type="ECO:0000313" key="15">
    <source>
        <dbReference type="Ensembl" id="ENSAMXP00005042659.1"/>
    </source>
</evidence>
<keyword evidence="11 13" id="KW-0472">Membrane</keyword>
<keyword evidence="7 13" id="KW-0735">Signal-anchor</keyword>
<evidence type="ECO:0000256" key="13">
    <source>
        <dbReference type="RuleBase" id="RU363063"/>
    </source>
</evidence>
<evidence type="ECO:0000256" key="7">
    <source>
        <dbReference type="ARBA" id="ARBA00022968"/>
    </source>
</evidence>
<dbReference type="Gene3D" id="3.90.550.50">
    <property type="match status" value="1"/>
</dbReference>
<dbReference type="InterPro" id="IPR002659">
    <property type="entry name" value="Glyco_trans_31"/>
</dbReference>
<evidence type="ECO:0000256" key="3">
    <source>
        <dbReference type="ARBA" id="ARBA00008661"/>
    </source>
</evidence>
<dbReference type="EMBL" id="JAICCE010000016">
    <property type="protein sequence ID" value="KAG9267070.1"/>
    <property type="molecule type" value="Genomic_DNA"/>
</dbReference>
<dbReference type="Ensembl" id="ENSAMXT00005046404.1">
    <property type="protein sequence ID" value="ENSAMXP00005042659.1"/>
    <property type="gene ID" value="ENSAMXG00005019910.1"/>
</dbReference>
<keyword evidence="6 13" id="KW-0812">Transmembrane</keyword>
<reference evidence="14 17" key="1">
    <citation type="submission" date="2021-07" db="EMBL/GenBank/DDBJ databases">
        <authorList>
            <person name="Imarazene B."/>
            <person name="Zahm M."/>
            <person name="Klopp C."/>
            <person name="Cabau C."/>
            <person name="Beille S."/>
            <person name="Jouanno E."/>
            <person name="Castinel A."/>
            <person name="Lluch J."/>
            <person name="Gil L."/>
            <person name="Kuchtly C."/>
            <person name="Lopez Roques C."/>
            <person name="Donnadieu C."/>
            <person name="Parrinello H."/>
            <person name="Journot L."/>
            <person name="Du K."/>
            <person name="Schartl M."/>
            <person name="Retaux S."/>
            <person name="Guiguen Y."/>
        </authorList>
    </citation>
    <scope>NUCLEOTIDE SEQUENCE [LARGE SCALE GENOMIC DNA]</scope>
    <source>
        <strain evidence="14">Pach_M1</strain>
        <tissue evidence="14">Testis</tissue>
    </source>
</reference>
<dbReference type="OrthoDB" id="5512589at2759"/>
<keyword evidence="12" id="KW-0325">Glycoprotein</keyword>
<evidence type="ECO:0000256" key="8">
    <source>
        <dbReference type="ARBA" id="ARBA00022989"/>
    </source>
</evidence>
<comment type="pathway">
    <text evidence="2">Protein modification; protein glycosylation.</text>
</comment>
<name>A0A8B9KYB4_ASTMX</name>
<comment type="similarity">
    <text evidence="3 13">Belongs to the glycosyltransferase 31 family.</text>
</comment>
<evidence type="ECO:0000256" key="9">
    <source>
        <dbReference type="ARBA" id="ARBA00023034"/>
    </source>
</evidence>
<organism evidence="15 16">
    <name type="scientific">Astyanax mexicanus</name>
    <name type="common">Blind cave fish</name>
    <name type="synonym">Astyanax fasciatus mexicanus</name>
    <dbReference type="NCBI Taxonomy" id="7994"/>
    <lineage>
        <taxon>Eukaryota</taxon>
        <taxon>Metazoa</taxon>
        <taxon>Chordata</taxon>
        <taxon>Craniata</taxon>
        <taxon>Vertebrata</taxon>
        <taxon>Euteleostomi</taxon>
        <taxon>Actinopterygii</taxon>
        <taxon>Neopterygii</taxon>
        <taxon>Teleostei</taxon>
        <taxon>Ostariophysi</taxon>
        <taxon>Characiformes</taxon>
        <taxon>Characoidei</taxon>
        <taxon>Acestrorhamphidae</taxon>
        <taxon>Acestrorhamphinae</taxon>
        <taxon>Astyanax</taxon>
    </lineage>
</organism>
<evidence type="ECO:0000256" key="10">
    <source>
        <dbReference type="ARBA" id="ARBA00023098"/>
    </source>
</evidence>
<dbReference type="AlphaFoldDB" id="A0A8B9KYB4"/>
<keyword evidence="8 13" id="KW-1133">Transmembrane helix</keyword>
<evidence type="ECO:0000313" key="16">
    <source>
        <dbReference type="Proteomes" id="UP000694621"/>
    </source>
</evidence>
<dbReference type="GO" id="GO:0000139">
    <property type="term" value="C:Golgi membrane"/>
    <property type="evidence" value="ECO:0007669"/>
    <property type="project" value="UniProtKB-SubCell"/>
</dbReference>
<evidence type="ECO:0000313" key="17">
    <source>
        <dbReference type="Proteomes" id="UP000752171"/>
    </source>
</evidence>
<dbReference type="PANTHER" id="PTHR11214:SF115">
    <property type="entry name" value="HEXOSYLTRANSFERASE"/>
    <property type="match status" value="1"/>
</dbReference>
<dbReference type="GO" id="GO:0008499">
    <property type="term" value="F:N-acetyl-beta-D-glucosaminide beta-(1,3)-galactosyltransferase activity"/>
    <property type="evidence" value="ECO:0007669"/>
    <property type="project" value="TreeGrafter"/>
</dbReference>
<evidence type="ECO:0000256" key="2">
    <source>
        <dbReference type="ARBA" id="ARBA00004922"/>
    </source>
</evidence>
<evidence type="ECO:0000256" key="1">
    <source>
        <dbReference type="ARBA" id="ARBA00004323"/>
    </source>
</evidence>
<feature type="transmembrane region" description="Helical" evidence="13">
    <location>
        <begin position="28"/>
        <end position="48"/>
    </location>
</feature>
<dbReference type="Proteomes" id="UP000752171">
    <property type="component" value="Unassembled WGS sequence"/>
</dbReference>
<dbReference type="Pfam" id="PF01762">
    <property type="entry name" value="Galactosyl_T"/>
    <property type="match status" value="1"/>
</dbReference>
<dbReference type="EC" id="2.4.1.-" evidence="13"/>
<comment type="subcellular location">
    <subcellularLocation>
        <location evidence="1 13">Golgi apparatus membrane</location>
        <topology evidence="1 13">Single-pass type II membrane protein</topology>
    </subcellularLocation>
</comment>
<keyword evidence="5" id="KW-0808">Transferase</keyword>
<dbReference type="PANTHER" id="PTHR11214">
    <property type="entry name" value="BETA-1,3-N-ACETYLGLUCOSAMINYLTRANSFERASE"/>
    <property type="match status" value="1"/>
</dbReference>
<accession>A0A8B9KYB4</accession>
<gene>
    <name evidence="14" type="primary">B3GALT2</name>
    <name evidence="14" type="ORF">AMEX_G19747</name>
</gene>
<dbReference type="GO" id="GO:0006629">
    <property type="term" value="P:lipid metabolic process"/>
    <property type="evidence" value="ECO:0007669"/>
    <property type="project" value="UniProtKB-KW"/>
</dbReference>
<evidence type="ECO:0000256" key="12">
    <source>
        <dbReference type="ARBA" id="ARBA00023180"/>
    </source>
</evidence>
<dbReference type="Proteomes" id="UP000694621">
    <property type="component" value="Unplaced"/>
</dbReference>